<proteinExistence type="predicted"/>
<evidence type="ECO:0008006" key="3">
    <source>
        <dbReference type="Google" id="ProtNLM"/>
    </source>
</evidence>
<dbReference type="Proteomes" id="UP000247892">
    <property type="component" value="Unassembled WGS sequence"/>
</dbReference>
<dbReference type="SUPFAM" id="SSF51735">
    <property type="entry name" value="NAD(P)-binding Rossmann-fold domains"/>
    <property type="match status" value="1"/>
</dbReference>
<evidence type="ECO:0000313" key="2">
    <source>
        <dbReference type="Proteomes" id="UP000247892"/>
    </source>
</evidence>
<dbReference type="Pfam" id="PF02423">
    <property type="entry name" value="OCD_Mu_crystall"/>
    <property type="match status" value="1"/>
</dbReference>
<comment type="caution">
    <text evidence="1">The sequence shown here is derived from an EMBL/GenBank/DDBJ whole genome shotgun (WGS) entry which is preliminary data.</text>
</comment>
<dbReference type="InterPro" id="IPR003462">
    <property type="entry name" value="ODC_Mu_crystall"/>
</dbReference>
<organism evidence="1 2">
    <name type="scientific">Prauserella flavalba</name>
    <dbReference type="NCBI Taxonomy" id="1477506"/>
    <lineage>
        <taxon>Bacteria</taxon>
        <taxon>Bacillati</taxon>
        <taxon>Actinomycetota</taxon>
        <taxon>Actinomycetes</taxon>
        <taxon>Pseudonocardiales</taxon>
        <taxon>Pseudonocardiaceae</taxon>
        <taxon>Prauserella</taxon>
    </lineage>
</organism>
<dbReference type="OrthoDB" id="3812704at2"/>
<dbReference type="Gene3D" id="3.40.50.720">
    <property type="entry name" value="NAD(P)-binding Rossmann-like Domain"/>
    <property type="match status" value="1"/>
</dbReference>
<keyword evidence="2" id="KW-1185">Reference proteome</keyword>
<reference evidence="1 2" key="1">
    <citation type="submission" date="2016-07" db="EMBL/GenBank/DDBJ databases">
        <title>Draft genome sequence of Prauserella sp. YIM 121212, isolated from alkaline soil.</title>
        <authorList>
            <person name="Ruckert C."/>
            <person name="Albersmeier A."/>
            <person name="Jiang C.-L."/>
            <person name="Jiang Y."/>
            <person name="Kalinowski J."/>
            <person name="Schneider O."/>
            <person name="Winkler A."/>
            <person name="Zotchev S.B."/>
        </authorList>
    </citation>
    <scope>NUCLEOTIDE SEQUENCE [LARGE SCALE GENOMIC DNA]</scope>
    <source>
        <strain evidence="1 2">YIM 121212</strain>
    </source>
</reference>
<sequence>MTADNRLLVLTRADVERLLDLDAVVRSQRTAFAALAGGTADLAPRLLLPGAEKSVAFCYASRLSPEAGAVAKFGSVNPGNRARGLPSVSATVLVLDPVTGRPRALVDGEGVTTARTAAATTLAAQELARPGATRAAVLGSGTQGRAHIRALTGHLGLSDVLLWSPNQENRECAAGALSGELSSTVTPVATAEAAVSGADIVVTCTTSREPVLRAEWLAPGATVLGVGSFAPDRREVGDDLLRRATSVVVDHAETAVRQAGPIVHALGTGVLREDELINLGDVVLGKASARSADTDVVFYNSVGVGVQDAAVAWLLLERAEVVAAGTRIDLG</sequence>
<dbReference type="PANTHER" id="PTHR13812">
    <property type="entry name" value="KETIMINE REDUCTASE MU-CRYSTALLIN"/>
    <property type="match status" value="1"/>
</dbReference>
<accession>A0A318LIA3</accession>
<dbReference type="PANTHER" id="PTHR13812:SF19">
    <property type="entry name" value="KETIMINE REDUCTASE MU-CRYSTALLIN"/>
    <property type="match status" value="1"/>
</dbReference>
<protein>
    <recommendedName>
        <fullName evidence="3">Ornithine cyclodeaminase</fullName>
    </recommendedName>
</protein>
<dbReference type="GO" id="GO:0005737">
    <property type="term" value="C:cytoplasm"/>
    <property type="evidence" value="ECO:0007669"/>
    <property type="project" value="TreeGrafter"/>
</dbReference>
<dbReference type="InterPro" id="IPR023401">
    <property type="entry name" value="ODC_N"/>
</dbReference>
<dbReference type="RefSeq" id="WP_110342922.1">
    <property type="nucleotide sequence ID" value="NZ_JBHVKT010000007.1"/>
</dbReference>
<dbReference type="InterPro" id="IPR036291">
    <property type="entry name" value="NAD(P)-bd_dom_sf"/>
</dbReference>
<evidence type="ECO:0000313" key="1">
    <source>
        <dbReference type="EMBL" id="PXY21620.1"/>
    </source>
</evidence>
<dbReference type="PIRSF" id="PIRSF001439">
    <property type="entry name" value="CryM"/>
    <property type="match status" value="1"/>
</dbReference>
<dbReference type="Gene3D" id="3.30.1780.10">
    <property type="entry name" value="ornithine cyclodeaminase, domain 1"/>
    <property type="match status" value="1"/>
</dbReference>
<name>A0A318LIA3_9PSEU</name>
<dbReference type="AlphaFoldDB" id="A0A318LIA3"/>
<dbReference type="EMBL" id="MASU01000015">
    <property type="protein sequence ID" value="PXY21620.1"/>
    <property type="molecule type" value="Genomic_DNA"/>
</dbReference>
<gene>
    <name evidence="1" type="ORF">BA062_31770</name>
</gene>